<keyword evidence="2" id="KW-1133">Transmembrane helix</keyword>
<dbReference type="GO" id="GO:0005615">
    <property type="term" value="C:extracellular space"/>
    <property type="evidence" value="ECO:0007669"/>
    <property type="project" value="TreeGrafter"/>
</dbReference>
<keyword evidence="2" id="KW-0472">Membrane</keyword>
<keyword evidence="4" id="KW-1185">Reference proteome</keyword>
<dbReference type="InterPro" id="IPR004245">
    <property type="entry name" value="DUF229"/>
</dbReference>
<dbReference type="AlphaFoldDB" id="A0AAU9IAQ9"/>
<proteinExistence type="predicted"/>
<evidence type="ECO:0000313" key="4">
    <source>
        <dbReference type="Proteomes" id="UP001162131"/>
    </source>
</evidence>
<dbReference type="Pfam" id="PF02995">
    <property type="entry name" value="DUF229"/>
    <property type="match status" value="1"/>
</dbReference>
<evidence type="ECO:0000313" key="3">
    <source>
        <dbReference type="EMBL" id="CAG9312109.1"/>
    </source>
</evidence>
<protein>
    <submittedName>
        <fullName evidence="3">Uncharacterized protein</fullName>
    </submittedName>
</protein>
<gene>
    <name evidence="3" type="ORF">BSTOLATCC_MIC5359</name>
</gene>
<sequence length="841" mass="97431">MAKVLLSWILWSAGFFYLVYFIYYKMPYKKVGLSGSDIIASIHDENEPEDYISPNCTNSFCSWNYFYSNQNFSLTHTNFSRLVESADEHLKTLLEPNDPPLRCLPEKFGYTRTTAKELFPDVDWPTCAKKIGEEKQIIYIDPIENTLSMNCSNGKGWYSLGINPHEEMTGFQVYLEDLNEYKGAPITLKHGEEWAFGTCTEKKKTLFEGATYSLRRNQTAIERTQQKMKEMQHKAKVAHNSTETKPLTVIILIIDSLSRRHFYRKLPKTIEYLNSIDSSKFSLFDFKIHNVMGDNSLPNTYPVWTGKTLLPQTSEERHENMVKKADLIGAESIWHYLIERGWITLFDIEFCNNYMAYKTGRRIDTDHMTGVFWCAAERLSGYLDITETQRCIGNQNSHFYSLNNTIQFVNSYEGLNKWAHVTTEAGHEHTGSVISSLDDDLVWFLKKILQTKDELVLFMMGDHGMRYGDWYKLLEGSIEHKLPMLITLASNSLLDDIPNSYDSLYHNSNRLMSKLDLHRTLKHLAHVPYYRGYTKESPEYFEWDAETNKSLSLLLDKIPNDRSCQDINIEPFYCSCLVFTKIDESLYAGKTSLRSKEMNIKKLIREIAEYFIYLINEETVTPYKSPGFHICQEVTLKAVDSVEWLKLAPNKHFYKLAITVNEHPLARFESVALVTSQYEEELNTREGYHLTKTYLNGKKNIKPIYIRRQDMYGGLCEQMCNLRQILAPLCICHKLGTIEWNEPNMVEEIKSRYMFYMGDIGESCTEKCNKEGLICDTIGINVMNSCNDMKKVSNCKTCVDGDEKMFPGENNGVCYLQKSTKYFCDEKLENIRRGCACKGNS</sequence>
<dbReference type="PANTHER" id="PTHR10974:SF1">
    <property type="entry name" value="FI08016P-RELATED"/>
    <property type="match status" value="1"/>
</dbReference>
<feature type="coiled-coil region" evidence="1">
    <location>
        <begin position="214"/>
        <end position="241"/>
    </location>
</feature>
<dbReference type="Proteomes" id="UP001162131">
    <property type="component" value="Unassembled WGS sequence"/>
</dbReference>
<keyword evidence="1" id="KW-0175">Coiled coil</keyword>
<evidence type="ECO:0000256" key="1">
    <source>
        <dbReference type="SAM" id="Coils"/>
    </source>
</evidence>
<name>A0AAU9IAQ9_9CILI</name>
<organism evidence="3 4">
    <name type="scientific">Blepharisma stoltei</name>
    <dbReference type="NCBI Taxonomy" id="1481888"/>
    <lineage>
        <taxon>Eukaryota</taxon>
        <taxon>Sar</taxon>
        <taxon>Alveolata</taxon>
        <taxon>Ciliophora</taxon>
        <taxon>Postciliodesmatophora</taxon>
        <taxon>Heterotrichea</taxon>
        <taxon>Heterotrichida</taxon>
        <taxon>Blepharismidae</taxon>
        <taxon>Blepharisma</taxon>
    </lineage>
</organism>
<dbReference type="EMBL" id="CAJZBQ010000005">
    <property type="protein sequence ID" value="CAG9312109.1"/>
    <property type="molecule type" value="Genomic_DNA"/>
</dbReference>
<keyword evidence="2" id="KW-0812">Transmembrane</keyword>
<comment type="caution">
    <text evidence="3">The sequence shown here is derived from an EMBL/GenBank/DDBJ whole genome shotgun (WGS) entry which is preliminary data.</text>
</comment>
<feature type="transmembrane region" description="Helical" evidence="2">
    <location>
        <begin position="6"/>
        <end position="24"/>
    </location>
</feature>
<evidence type="ECO:0000256" key="2">
    <source>
        <dbReference type="SAM" id="Phobius"/>
    </source>
</evidence>
<dbReference type="PANTHER" id="PTHR10974">
    <property type="entry name" value="FI08016P-RELATED"/>
    <property type="match status" value="1"/>
</dbReference>
<reference evidence="3" key="1">
    <citation type="submission" date="2021-09" db="EMBL/GenBank/DDBJ databases">
        <authorList>
            <consortium name="AG Swart"/>
            <person name="Singh M."/>
            <person name="Singh A."/>
            <person name="Seah K."/>
            <person name="Emmerich C."/>
        </authorList>
    </citation>
    <scope>NUCLEOTIDE SEQUENCE</scope>
    <source>
        <strain evidence="3">ATCC30299</strain>
    </source>
</reference>
<accession>A0AAU9IAQ9</accession>